<dbReference type="InterPro" id="IPR011466">
    <property type="entry name" value="DUF1572"/>
</dbReference>
<dbReference type="EMBL" id="CAKJTI010000030">
    <property type="protein sequence ID" value="CAG9614531.1"/>
    <property type="molecule type" value="Genomic_DNA"/>
</dbReference>
<reference evidence="1 2" key="1">
    <citation type="submission" date="2021-10" db="EMBL/GenBank/DDBJ databases">
        <authorList>
            <person name="Criscuolo A."/>
        </authorList>
    </citation>
    <scope>NUCLEOTIDE SEQUENCE [LARGE SCALE GENOMIC DNA]</scope>
    <source>
        <strain evidence="2">CIP 111899</strain>
    </source>
</reference>
<dbReference type="InterPro" id="IPR034660">
    <property type="entry name" value="DinB/YfiT-like"/>
</dbReference>
<accession>A0ABM8YFR1</accession>
<sequence>MGIEKEYLRCVLKTFQSMKKLGENAMDQLSYEELHKCPNEESNSIAIIVKHMWGNMLSRWTNFLTTDGEKTNRNRDDEFTGAFPSKAALYQAWNQGWEVLFTTLNSLKENNLEETIYIRGEAHSVIEAIERQISHYSYHIGQIVYVGKFIKNEQWNCLSVPRGKSIEYTEKLMSKHKNLENK</sequence>
<proteinExistence type="predicted"/>
<evidence type="ECO:0008006" key="3">
    <source>
        <dbReference type="Google" id="ProtNLM"/>
    </source>
</evidence>
<comment type="caution">
    <text evidence="1">The sequence shown here is derived from an EMBL/GenBank/DDBJ whole genome shotgun (WGS) entry which is preliminary data.</text>
</comment>
<evidence type="ECO:0000313" key="1">
    <source>
        <dbReference type="EMBL" id="CAG9614531.1"/>
    </source>
</evidence>
<keyword evidence="2" id="KW-1185">Reference proteome</keyword>
<dbReference type="RefSeq" id="WP_230576478.1">
    <property type="nucleotide sequence ID" value="NZ_CAKJTI010000030.1"/>
</dbReference>
<gene>
    <name evidence="1" type="ORF">BACCIP111899_03764</name>
</gene>
<dbReference type="Pfam" id="PF07609">
    <property type="entry name" value="DUF1572"/>
    <property type="match status" value="1"/>
</dbReference>
<dbReference type="SUPFAM" id="SSF109854">
    <property type="entry name" value="DinB/YfiT-like putative metalloenzymes"/>
    <property type="match status" value="1"/>
</dbReference>
<name>A0ABM8YFR1_9BACI</name>
<dbReference type="Gene3D" id="1.20.120.450">
    <property type="entry name" value="dinb family like domain"/>
    <property type="match status" value="1"/>
</dbReference>
<organism evidence="1 2">
    <name type="scientific">Bacillus rhizoplanae</name>
    <dbReference type="NCBI Taxonomy" id="2880966"/>
    <lineage>
        <taxon>Bacteria</taxon>
        <taxon>Bacillati</taxon>
        <taxon>Bacillota</taxon>
        <taxon>Bacilli</taxon>
        <taxon>Bacillales</taxon>
        <taxon>Bacillaceae</taxon>
        <taxon>Bacillus</taxon>
    </lineage>
</organism>
<evidence type="ECO:0000313" key="2">
    <source>
        <dbReference type="Proteomes" id="UP000789423"/>
    </source>
</evidence>
<dbReference type="Proteomes" id="UP000789423">
    <property type="component" value="Unassembled WGS sequence"/>
</dbReference>
<protein>
    <recommendedName>
        <fullName evidence="3">DUF1572 domain-containing protein</fullName>
    </recommendedName>
</protein>